<dbReference type="KEGG" id="ago:AGOS_AFR621C"/>
<dbReference type="InterPro" id="IPR036388">
    <property type="entry name" value="WH-like_DNA-bd_sf"/>
</dbReference>
<dbReference type="HOGENOM" id="CLU_012774_2_1_1"/>
<comment type="similarity">
    <text evidence="2 7">Belongs to the CDC6/cdc18 family.</text>
</comment>
<dbReference type="PANTHER" id="PTHR10763:SF26">
    <property type="entry name" value="CELL DIVISION CONTROL PROTEIN 6 HOMOLOG"/>
    <property type="match status" value="1"/>
</dbReference>
<dbReference type="SMART" id="SM00382">
    <property type="entry name" value="AAA"/>
    <property type="match status" value="1"/>
</dbReference>
<dbReference type="RefSeq" id="NP_986168.1">
    <property type="nucleotide sequence ID" value="NM_212304.1"/>
</dbReference>
<dbReference type="FunFam" id="1.10.8.60:FF:000186">
    <property type="entry name" value="Cell division control protein"/>
    <property type="match status" value="1"/>
</dbReference>
<dbReference type="Pfam" id="PF13401">
    <property type="entry name" value="AAA_22"/>
    <property type="match status" value="1"/>
</dbReference>
<dbReference type="InterPro" id="IPR054425">
    <property type="entry name" value="Cdc6_ORC1-like_ATPase_lid"/>
</dbReference>
<reference evidence="12" key="2">
    <citation type="journal article" date="2013" name="G3 (Bethesda)">
        <title>Genomes of Ashbya fungi isolated from insects reveal four mating-type loci, numerous translocations, lack of transposons, and distinct gene duplications.</title>
        <authorList>
            <person name="Dietrich F.S."/>
            <person name="Voegeli S."/>
            <person name="Kuo S."/>
            <person name="Philippsen P."/>
        </authorList>
    </citation>
    <scope>GENOME REANNOTATION</scope>
    <source>
        <strain evidence="12">ATCC 10895 / CBS 109.51 / FGSC 9923 / NRRL Y-1056</strain>
    </source>
</reference>
<dbReference type="InterPro" id="IPR003593">
    <property type="entry name" value="AAA+_ATPase"/>
</dbReference>
<dbReference type="SUPFAM" id="SSF46785">
    <property type="entry name" value="Winged helix' DNA-binding domain"/>
    <property type="match status" value="1"/>
</dbReference>
<dbReference type="Gene3D" id="1.10.8.60">
    <property type="match status" value="1"/>
</dbReference>
<dbReference type="eggNOG" id="KOG2227">
    <property type="taxonomic scope" value="Eukaryota"/>
</dbReference>
<dbReference type="EMBL" id="AE016819">
    <property type="protein sequence ID" value="AAS53992.1"/>
    <property type="molecule type" value="Genomic_DNA"/>
</dbReference>
<gene>
    <name evidence="11" type="ORF">AGOS_AFR621C</name>
</gene>
<dbReference type="GO" id="GO:0033314">
    <property type="term" value="P:mitotic DNA replication checkpoint signaling"/>
    <property type="evidence" value="ECO:0000318"/>
    <property type="project" value="GO_Central"/>
</dbReference>
<dbReference type="GO" id="GO:0005634">
    <property type="term" value="C:nucleus"/>
    <property type="evidence" value="ECO:0000318"/>
    <property type="project" value="GO_Central"/>
</dbReference>
<evidence type="ECO:0000256" key="1">
    <source>
        <dbReference type="ARBA" id="ARBA00004123"/>
    </source>
</evidence>
<protein>
    <recommendedName>
        <fullName evidence="7">Cell division control protein</fullName>
    </recommendedName>
</protein>
<evidence type="ECO:0000313" key="11">
    <source>
        <dbReference type="EMBL" id="AAS53992.1"/>
    </source>
</evidence>
<evidence type="ECO:0000256" key="6">
    <source>
        <dbReference type="ARBA" id="ARBA00023306"/>
    </source>
</evidence>
<dbReference type="FunFam" id="3.40.50.300:FF:005825">
    <property type="entry name" value="Cell division control protein"/>
    <property type="match status" value="1"/>
</dbReference>
<dbReference type="GO" id="GO:0051301">
    <property type="term" value="P:cell division"/>
    <property type="evidence" value="ECO:0007669"/>
    <property type="project" value="UniProtKB-UniRule"/>
</dbReference>
<keyword evidence="4" id="KW-0235">DNA replication</keyword>
<evidence type="ECO:0000256" key="8">
    <source>
        <dbReference type="SAM" id="MobiDB-lite"/>
    </source>
</evidence>
<name>Q752F5_EREGS</name>
<dbReference type="InterPro" id="IPR049945">
    <property type="entry name" value="AAA_22"/>
</dbReference>
<dbReference type="AlphaFoldDB" id="Q752F5"/>
<dbReference type="Proteomes" id="UP000000591">
    <property type="component" value="Chromosome VI"/>
</dbReference>
<dbReference type="InParanoid" id="Q752F5"/>
<dbReference type="InterPro" id="IPR027417">
    <property type="entry name" value="P-loop_NTPase"/>
</dbReference>
<keyword evidence="6" id="KW-0131">Cell cycle</keyword>
<dbReference type="OrthoDB" id="1926878at2759"/>
<evidence type="ECO:0000256" key="2">
    <source>
        <dbReference type="ARBA" id="ARBA00006184"/>
    </source>
</evidence>
<dbReference type="PIRSF" id="PIRSF001767">
    <property type="entry name" value="Cdc6"/>
    <property type="match status" value="1"/>
</dbReference>
<organism evidence="11 12">
    <name type="scientific">Eremothecium gossypii (strain ATCC 10895 / CBS 109.51 / FGSC 9923 / NRRL Y-1056)</name>
    <name type="common">Yeast</name>
    <name type="synonym">Ashbya gossypii</name>
    <dbReference type="NCBI Taxonomy" id="284811"/>
    <lineage>
        <taxon>Eukaryota</taxon>
        <taxon>Fungi</taxon>
        <taxon>Dikarya</taxon>
        <taxon>Ascomycota</taxon>
        <taxon>Saccharomycotina</taxon>
        <taxon>Saccharomycetes</taxon>
        <taxon>Saccharomycetales</taxon>
        <taxon>Saccharomycetaceae</taxon>
        <taxon>Eremothecium</taxon>
    </lineage>
</organism>
<evidence type="ECO:0000256" key="4">
    <source>
        <dbReference type="ARBA" id="ARBA00022705"/>
    </source>
</evidence>
<sequence length="507" mass="57107">MLVTNKRTLLPFEDGGAIEGPVQKRFRGLSTPPASPEKKPENAQPPAPRLKATRRLEQDSEVSPRRLVFAKDSVYLRAKSLLQRSSLLSREHPWLPTREAQYREISAFLGETIGSNGGNSLYITGPPGTGKTAQLELAVRQSFHTILIGEENRRNAPKHDPALANTMYYELGPGKYQSVAMVSLNCIALRRPESLWSKIHEQLKKNAGCGDTVRSMDDLQAFFKSYPNTAFVVILDEMDKLLTSTLEDSNATKIIVDLFLLARLPSVRFTLVGIANSLDMKDRFLNRLLLSPEFLPKVINFAPYTSEEMFEIVTSKLKSVDKVDTIIQPMAIKFAAKKCSSNTGDLRKLFDVLRNSIELAELESLNRKADKTPVRVTLTHVSKVFSTYMNSSSTKTRISKLNLQQKIVLCALVHREKSDLFQTQCTIDEAYDYYTKLLSDTIALNPLNRNEFLESCDTLEMYGVASIENGKHGKKAKQLVKLIKSTVDEKEFHDEICKMDLLKKLII</sequence>
<keyword evidence="5" id="KW-0539">Nucleus</keyword>
<evidence type="ECO:0000313" key="12">
    <source>
        <dbReference type="Proteomes" id="UP000000591"/>
    </source>
</evidence>
<feature type="domain" description="Cdc6 C-terminal" evidence="10">
    <location>
        <begin position="409"/>
        <end position="496"/>
    </location>
</feature>
<dbReference type="GeneID" id="4622455"/>
<feature type="domain" description="AAA+ ATPase" evidence="9">
    <location>
        <begin position="117"/>
        <end position="294"/>
    </location>
</feature>
<dbReference type="GO" id="GO:0006270">
    <property type="term" value="P:DNA replication initiation"/>
    <property type="evidence" value="ECO:0000318"/>
    <property type="project" value="GO_Central"/>
</dbReference>
<dbReference type="SMART" id="SM01074">
    <property type="entry name" value="Cdc6_C"/>
    <property type="match status" value="1"/>
</dbReference>
<proteinExistence type="inferred from homology"/>
<evidence type="ECO:0000256" key="5">
    <source>
        <dbReference type="ARBA" id="ARBA00023242"/>
    </source>
</evidence>
<feature type="region of interest" description="Disordered" evidence="8">
    <location>
        <begin position="1"/>
        <end position="61"/>
    </location>
</feature>
<dbReference type="Pfam" id="PF09079">
    <property type="entry name" value="WHD_Cdc6"/>
    <property type="match status" value="1"/>
</dbReference>
<dbReference type="Gene3D" id="3.40.50.300">
    <property type="entry name" value="P-loop containing nucleotide triphosphate hydrolases"/>
    <property type="match status" value="1"/>
</dbReference>
<dbReference type="InterPro" id="IPR015163">
    <property type="entry name" value="Cdc6_C"/>
</dbReference>
<reference evidence="11 12" key="1">
    <citation type="journal article" date="2004" name="Science">
        <title>The Ashbya gossypii genome as a tool for mapping the ancient Saccharomyces cerevisiae genome.</title>
        <authorList>
            <person name="Dietrich F.S."/>
            <person name="Voegeli S."/>
            <person name="Brachat S."/>
            <person name="Lerch A."/>
            <person name="Gates K."/>
            <person name="Steiner S."/>
            <person name="Mohr C."/>
            <person name="Pohlmann R."/>
            <person name="Luedi P."/>
            <person name="Choi S."/>
            <person name="Wing R.A."/>
            <person name="Flavier A."/>
            <person name="Gaffney T.D."/>
            <person name="Philippsen P."/>
        </authorList>
    </citation>
    <scope>NUCLEOTIDE SEQUENCE [LARGE SCALE GENOMIC DNA]</scope>
    <source>
        <strain evidence="12">ATCC 10895 / CBS 109.51 / FGSC 9923 / NRRL Y-1056</strain>
    </source>
</reference>
<dbReference type="GO" id="GO:0003688">
    <property type="term" value="F:DNA replication origin binding"/>
    <property type="evidence" value="ECO:0000318"/>
    <property type="project" value="GO_Central"/>
</dbReference>
<evidence type="ECO:0000259" key="10">
    <source>
        <dbReference type="SMART" id="SM01074"/>
    </source>
</evidence>
<dbReference type="PANTHER" id="PTHR10763">
    <property type="entry name" value="CELL DIVISION CONTROL PROTEIN 6-RELATED"/>
    <property type="match status" value="1"/>
</dbReference>
<dbReference type="Gene3D" id="1.10.10.10">
    <property type="entry name" value="Winged helix-like DNA-binding domain superfamily/Winged helix DNA-binding domain"/>
    <property type="match status" value="1"/>
</dbReference>
<comment type="subcellular location">
    <subcellularLocation>
        <location evidence="1">Nucleus</location>
    </subcellularLocation>
</comment>
<dbReference type="SUPFAM" id="SSF52540">
    <property type="entry name" value="P-loop containing nucleoside triphosphate hydrolases"/>
    <property type="match status" value="1"/>
</dbReference>
<dbReference type="GO" id="GO:0016887">
    <property type="term" value="F:ATP hydrolysis activity"/>
    <property type="evidence" value="ECO:0007669"/>
    <property type="project" value="InterPro"/>
</dbReference>
<dbReference type="InterPro" id="IPR036390">
    <property type="entry name" value="WH_DNA-bd_sf"/>
</dbReference>
<dbReference type="InterPro" id="IPR050311">
    <property type="entry name" value="ORC1/CDC6"/>
</dbReference>
<evidence type="ECO:0000256" key="7">
    <source>
        <dbReference type="PIRNR" id="PIRNR001767"/>
    </source>
</evidence>
<evidence type="ECO:0000256" key="3">
    <source>
        <dbReference type="ARBA" id="ARBA00022618"/>
    </source>
</evidence>
<dbReference type="InterPro" id="IPR016314">
    <property type="entry name" value="Cdc6/18"/>
</dbReference>
<dbReference type="OMA" id="WPTDEVY"/>
<evidence type="ECO:0000259" key="9">
    <source>
        <dbReference type="SMART" id="SM00382"/>
    </source>
</evidence>
<dbReference type="FunCoup" id="Q752F5">
    <property type="interactions" value="1155"/>
</dbReference>
<accession>Q752F5</accession>
<dbReference type="STRING" id="284811.Q752F5"/>
<dbReference type="Pfam" id="PF22606">
    <property type="entry name" value="Cdc6-ORC-like_ATPase_lid"/>
    <property type="match status" value="1"/>
</dbReference>
<keyword evidence="12" id="KW-1185">Reference proteome</keyword>
<keyword evidence="3" id="KW-0132">Cell division</keyword>